<dbReference type="Proteomes" id="UP000762676">
    <property type="component" value="Unassembled WGS sequence"/>
</dbReference>
<evidence type="ECO:0008006" key="3">
    <source>
        <dbReference type="Google" id="ProtNLM"/>
    </source>
</evidence>
<dbReference type="AlphaFoldDB" id="A0AAV4JYH3"/>
<evidence type="ECO:0000313" key="2">
    <source>
        <dbReference type="Proteomes" id="UP000762676"/>
    </source>
</evidence>
<evidence type="ECO:0000313" key="1">
    <source>
        <dbReference type="EMBL" id="GFS27739.1"/>
    </source>
</evidence>
<protein>
    <recommendedName>
        <fullName evidence="3">PiggyBac transposable element-derived protein 4 C-terminal zinc-ribbon domain-containing protein</fullName>
    </recommendedName>
</protein>
<reference evidence="1 2" key="1">
    <citation type="journal article" date="2021" name="Elife">
        <title>Chloroplast acquisition without the gene transfer in kleptoplastic sea slugs, Plakobranchus ocellatus.</title>
        <authorList>
            <person name="Maeda T."/>
            <person name="Takahashi S."/>
            <person name="Yoshida T."/>
            <person name="Shimamura S."/>
            <person name="Takaki Y."/>
            <person name="Nagai Y."/>
            <person name="Toyoda A."/>
            <person name="Suzuki Y."/>
            <person name="Arimoto A."/>
            <person name="Ishii H."/>
            <person name="Satoh N."/>
            <person name="Nishiyama T."/>
            <person name="Hasebe M."/>
            <person name="Maruyama T."/>
            <person name="Minagawa J."/>
            <person name="Obokata J."/>
            <person name="Shigenobu S."/>
        </authorList>
    </citation>
    <scope>NUCLEOTIDE SEQUENCE [LARGE SCALE GENOMIC DNA]</scope>
</reference>
<proteinExistence type="predicted"/>
<organism evidence="1 2">
    <name type="scientific">Elysia marginata</name>
    <dbReference type="NCBI Taxonomy" id="1093978"/>
    <lineage>
        <taxon>Eukaryota</taxon>
        <taxon>Metazoa</taxon>
        <taxon>Spiralia</taxon>
        <taxon>Lophotrochozoa</taxon>
        <taxon>Mollusca</taxon>
        <taxon>Gastropoda</taxon>
        <taxon>Heterobranchia</taxon>
        <taxon>Euthyneura</taxon>
        <taxon>Panpulmonata</taxon>
        <taxon>Sacoglossa</taxon>
        <taxon>Placobranchoidea</taxon>
        <taxon>Plakobranchidae</taxon>
        <taxon>Elysia</taxon>
    </lineage>
</organism>
<sequence length="107" mass="12460">MSLEDFKYNLIEQLSDLAAATIDTGETRHTSYAGRPRSQNPLERFDGNRHLIKWHKNVLNCVVCDVYGVRTENGKEKRTHFICAGCSNKPYLHPNEFFWKYHTPGQF</sequence>
<comment type="caution">
    <text evidence="1">The sequence shown here is derived from an EMBL/GenBank/DDBJ whole genome shotgun (WGS) entry which is preliminary data.</text>
</comment>
<name>A0AAV4JYH3_9GAST</name>
<gene>
    <name evidence="1" type="ORF">ElyMa_005299400</name>
</gene>
<dbReference type="EMBL" id="BMAT01010556">
    <property type="protein sequence ID" value="GFS27739.1"/>
    <property type="molecule type" value="Genomic_DNA"/>
</dbReference>
<accession>A0AAV4JYH3</accession>
<keyword evidence="2" id="KW-1185">Reference proteome</keyword>